<dbReference type="GO" id="GO:0003677">
    <property type="term" value="F:DNA binding"/>
    <property type="evidence" value="ECO:0007669"/>
    <property type="project" value="UniProtKB-KW"/>
</dbReference>
<dbReference type="SUPFAM" id="SSF53098">
    <property type="entry name" value="Ribonuclease H-like"/>
    <property type="match status" value="1"/>
</dbReference>
<evidence type="ECO:0000256" key="3">
    <source>
        <dbReference type="ARBA" id="ARBA00023125"/>
    </source>
</evidence>
<keyword evidence="7" id="KW-1185">Reference proteome</keyword>
<dbReference type="PANTHER" id="PTHR33258">
    <property type="entry name" value="TRANSPOSASE INSL FOR INSERTION SEQUENCE ELEMENT IS186A-RELATED"/>
    <property type="match status" value="1"/>
</dbReference>
<proteinExistence type="inferred from homology"/>
<keyword evidence="4" id="KW-0233">DNA recombination</keyword>
<evidence type="ECO:0000313" key="7">
    <source>
        <dbReference type="Proteomes" id="UP000286268"/>
    </source>
</evidence>
<name>A0A3R5U6T5_9CLOT</name>
<dbReference type="PANTHER" id="PTHR33258:SF1">
    <property type="entry name" value="TRANSPOSASE INSL FOR INSERTION SEQUENCE ELEMENT IS186A-RELATED"/>
    <property type="match status" value="1"/>
</dbReference>
<dbReference type="EMBL" id="CP025746">
    <property type="protein sequence ID" value="QAA33397.1"/>
    <property type="molecule type" value="Genomic_DNA"/>
</dbReference>
<dbReference type="AlphaFoldDB" id="A0A3R5U6T5"/>
<dbReference type="InterPro" id="IPR047952">
    <property type="entry name" value="Transpos_IS4"/>
</dbReference>
<comment type="similarity">
    <text evidence="1">Belongs to the transposase 11 family.</text>
</comment>
<dbReference type="KEGG" id="cmah:C1I91_18075"/>
<evidence type="ECO:0000259" key="5">
    <source>
        <dbReference type="Pfam" id="PF01609"/>
    </source>
</evidence>
<evidence type="ECO:0000256" key="4">
    <source>
        <dbReference type="ARBA" id="ARBA00023172"/>
    </source>
</evidence>
<keyword evidence="2" id="KW-0815">Transposition</keyword>
<keyword evidence="3" id="KW-0238">DNA-binding</keyword>
<accession>A0A3R5U6T5</accession>
<dbReference type="Proteomes" id="UP000286268">
    <property type="component" value="Chromosome"/>
</dbReference>
<dbReference type="GO" id="GO:0006313">
    <property type="term" value="P:DNA transposition"/>
    <property type="evidence" value="ECO:0007669"/>
    <property type="project" value="InterPro"/>
</dbReference>
<dbReference type="InterPro" id="IPR012337">
    <property type="entry name" value="RNaseH-like_sf"/>
</dbReference>
<dbReference type="RefSeq" id="WP_128214120.1">
    <property type="nucleotide sequence ID" value="NZ_CP025746.1"/>
</dbReference>
<sequence>MKAYERILETFEKFTTERIKEIGRLEKKDFIRERKMPFADILRYILSQKGKTITMEINNYFKEVNRRENRVTKQAFCKQRCRLNPEVFKQLNREYVEAIYKGSEYKTYKGYIITAVDGTVLEIPNTKELQKEYECQSPTSKNTRKSARAKASGIYDVENNIMIDAILEKYSAQERPLAKKNIENMLRIVGNDKKIITIFDRGYASLDILFHLKHMPILYLFRLQSDIYAQEKNSMKNDDEIVNLKITKDRLKNFMDEELKMKAKQAGGIDTRLVRVVLSTGEVEYLITNIPYDLMDTKEIGQLYFKRWGIETAYDVIKNKLHIENISGRKKVIIEQDFYAQILLFNMVEDLKNDANKQLEENKNKDLKYEYKVNMNILIGTFKEYIIKIAVEDDDLKRKQLYEYMLGEIMENLVPIRPGRTFPRTFYKGRNKARLNIRRNS</sequence>
<dbReference type="Gene3D" id="3.90.350.10">
    <property type="entry name" value="Transposase Inhibitor Protein From Tn5, Chain A, domain 1"/>
    <property type="match status" value="1"/>
</dbReference>
<reference evidence="6 7" key="1">
    <citation type="submission" date="2018-01" db="EMBL/GenBank/DDBJ databases">
        <title>Genome Sequencing and Assembly of Anaerobacter polyendosporus strain CT4.</title>
        <authorList>
            <person name="Tachaapaikoon C."/>
            <person name="Sutheeworapong S."/>
            <person name="Jenjaroenpun P."/>
            <person name="Wongsurawat T."/>
            <person name="Nookeaw I."/>
            <person name="Cheawchanlertfa P."/>
            <person name="Kosugi A."/>
            <person name="Cheevadhanarak S."/>
            <person name="Ratanakhanokchai K."/>
        </authorList>
    </citation>
    <scope>NUCLEOTIDE SEQUENCE [LARGE SCALE GENOMIC DNA]</scope>
    <source>
        <strain evidence="6 7">CT4</strain>
    </source>
</reference>
<dbReference type="GO" id="GO:0004803">
    <property type="term" value="F:transposase activity"/>
    <property type="evidence" value="ECO:0007669"/>
    <property type="project" value="InterPro"/>
</dbReference>
<organism evidence="6 7">
    <name type="scientific">Clostridium manihotivorum</name>
    <dbReference type="NCBI Taxonomy" id="2320868"/>
    <lineage>
        <taxon>Bacteria</taxon>
        <taxon>Bacillati</taxon>
        <taxon>Bacillota</taxon>
        <taxon>Clostridia</taxon>
        <taxon>Eubacteriales</taxon>
        <taxon>Clostridiaceae</taxon>
        <taxon>Clostridium</taxon>
    </lineage>
</organism>
<dbReference type="Pfam" id="PF01609">
    <property type="entry name" value="DDE_Tnp_1"/>
    <property type="match status" value="1"/>
</dbReference>
<dbReference type="InterPro" id="IPR002559">
    <property type="entry name" value="Transposase_11"/>
</dbReference>
<evidence type="ECO:0000313" key="6">
    <source>
        <dbReference type="EMBL" id="QAA33397.1"/>
    </source>
</evidence>
<dbReference type="NCBIfam" id="NF033592">
    <property type="entry name" value="transpos_IS4_1"/>
    <property type="match status" value="1"/>
</dbReference>
<evidence type="ECO:0000256" key="1">
    <source>
        <dbReference type="ARBA" id="ARBA00010075"/>
    </source>
</evidence>
<dbReference type="OrthoDB" id="9794050at2"/>
<gene>
    <name evidence="6" type="ORF">C1I91_18075</name>
</gene>
<feature type="domain" description="Transposase IS4-like" evidence="5">
    <location>
        <begin position="110"/>
        <end position="347"/>
    </location>
</feature>
<evidence type="ECO:0000256" key="2">
    <source>
        <dbReference type="ARBA" id="ARBA00022578"/>
    </source>
</evidence>
<protein>
    <recommendedName>
        <fullName evidence="5">Transposase IS4-like domain-containing protein</fullName>
    </recommendedName>
</protein>